<reference evidence="11 12" key="1">
    <citation type="submission" date="2012-06" db="EMBL/GenBank/DDBJ databases">
        <title>Genomic characterization of five bacteriophages specific for Yersinia species.</title>
        <authorList>
            <person name="Skurnik M."/>
            <person name="Nawaz A."/>
            <person name="Happonen L."/>
            <person name="Butcher S."/>
            <person name="Mattinen L."/>
        </authorList>
    </citation>
    <scope>NUCLEOTIDE SEQUENCE [LARGE SCALE GENOMIC DNA]</scope>
</reference>
<comment type="similarity">
    <text evidence="9 10">Belongs to the glycosyl hydrolase 24 family.</text>
</comment>
<dbReference type="InterPro" id="IPR002196">
    <property type="entry name" value="Glyco_hydro_24"/>
</dbReference>
<protein>
    <recommendedName>
        <fullName evidence="9">Endolysin</fullName>
        <ecNumber evidence="9">3.2.1.17</ecNumber>
    </recommendedName>
    <alternativeName>
        <fullName evidence="9">Lysis protein</fullName>
    </alternativeName>
    <alternativeName>
        <fullName evidence="9">Lysozyme</fullName>
    </alternativeName>
    <alternativeName>
        <fullName evidence="9">Muramidase</fullName>
    </alternativeName>
</protein>
<evidence type="ECO:0000256" key="1">
    <source>
        <dbReference type="ARBA" id="ARBA00000632"/>
    </source>
</evidence>
<dbReference type="SUPFAM" id="SSF53955">
    <property type="entry name" value="Lysozyme-like"/>
    <property type="match status" value="1"/>
</dbReference>
<keyword evidence="4 9" id="KW-0081">Bacteriolytic enzyme</keyword>
<comment type="catalytic activity">
    <reaction evidence="1 9 10">
        <text>Hydrolysis of (1-&gt;4)-beta-linkages between N-acetylmuramic acid and N-acetyl-D-glucosamine residues in a peptidoglycan and between N-acetyl-D-glucosamine residues in chitodextrins.</text>
        <dbReference type="EC" id="3.2.1.17"/>
    </reaction>
</comment>
<dbReference type="Gene3D" id="1.10.530.40">
    <property type="match status" value="1"/>
</dbReference>
<proteinExistence type="inferred from homology"/>
<dbReference type="KEGG" id="vg:14296008"/>
<accession>I7K3G5</accession>
<dbReference type="GO" id="GO:0044659">
    <property type="term" value="P:viral release from host cell by cytolysis"/>
    <property type="evidence" value="ECO:0007669"/>
    <property type="project" value="UniProtKB-UniRule"/>
</dbReference>
<dbReference type="GO" id="GO:0009253">
    <property type="term" value="P:peptidoglycan catabolic process"/>
    <property type="evidence" value="ECO:0007669"/>
    <property type="project" value="UniProtKB-UniRule"/>
</dbReference>
<keyword evidence="9" id="KW-1035">Host cytoplasm</keyword>
<dbReference type="EMBL" id="HE956710">
    <property type="protein sequence ID" value="CCI88891.2"/>
    <property type="molecule type" value="Genomic_DNA"/>
</dbReference>
<dbReference type="HAMAP" id="MF_04110">
    <property type="entry name" value="ENDOLYSIN_T4"/>
    <property type="match status" value="1"/>
</dbReference>
<keyword evidence="7 9" id="KW-0578">Host cell lysis by virus</keyword>
<keyword evidence="8 9" id="KW-0326">Glycosidase</keyword>
<dbReference type="RefSeq" id="YP_007236358.2">
    <property type="nucleotide sequence ID" value="NC_019911.2"/>
</dbReference>
<dbReference type="InterPro" id="IPR023346">
    <property type="entry name" value="Lysozyme-like_dom_sf"/>
</dbReference>
<dbReference type="KEGG" id="vg:14296005"/>
<dbReference type="PANTHER" id="PTHR38107">
    <property type="match status" value="1"/>
</dbReference>
<comment type="function">
    <text evidence="9">Endolysin with lysozyme activity that degrades host peptidoglycans and participates with the holin and spanin proteins in the sequential events which lead to the programmed host cell lysis releasing the mature viral particles. Once the holin has permeabilized the host cell membrane, the endolysin can reach the periplasm and break down the peptidoglycan layer.</text>
</comment>
<name>I7K3G5_9CAUD</name>
<keyword evidence="2 9" id="KW-0929">Antimicrobial</keyword>
<keyword evidence="5 9" id="KW-0378">Hydrolase</keyword>
<dbReference type="RefSeq" id="YP_007236355.2">
    <property type="nucleotide sequence ID" value="NC_019911.2"/>
</dbReference>
<evidence type="ECO:0000256" key="7">
    <source>
        <dbReference type="ARBA" id="ARBA00023142"/>
    </source>
</evidence>
<feature type="active site" description="Proton donor/acceptor" evidence="9">
    <location>
        <position position="42"/>
    </location>
</feature>
<evidence type="ECO:0000256" key="5">
    <source>
        <dbReference type="ARBA" id="ARBA00022801"/>
    </source>
</evidence>
<organism evidence="11 12">
    <name type="scientific">Yersinia phage phi80-18</name>
    <dbReference type="NCBI Taxonomy" id="1206559"/>
    <lineage>
        <taxon>Viruses</taxon>
        <taxon>Duplodnaviria</taxon>
        <taxon>Heunggongvirae</taxon>
        <taxon>Uroviricota</taxon>
        <taxon>Caudoviricetes</taxon>
        <taxon>Autographivirales</taxon>
        <taxon>Autonotataviridae</taxon>
        <taxon>Melnykvirinae</taxon>
        <taxon>Pokrovskaiavirus</taxon>
        <taxon>Pokrovskaiavirus pv8018</taxon>
    </lineage>
</organism>
<dbReference type="Pfam" id="PF00959">
    <property type="entry name" value="Phage_lysozyme"/>
    <property type="match status" value="1"/>
</dbReference>
<evidence type="ECO:0000256" key="8">
    <source>
        <dbReference type="ARBA" id="ARBA00023295"/>
    </source>
</evidence>
<dbReference type="EC" id="3.2.1.17" evidence="9"/>
<evidence type="ECO:0000256" key="4">
    <source>
        <dbReference type="ARBA" id="ARBA00022638"/>
    </source>
</evidence>
<dbReference type="Proteomes" id="UP000002905">
    <property type="component" value="Segment"/>
</dbReference>
<evidence type="ECO:0000256" key="10">
    <source>
        <dbReference type="RuleBase" id="RU003788"/>
    </source>
</evidence>
<evidence type="ECO:0000256" key="6">
    <source>
        <dbReference type="ARBA" id="ARBA00022852"/>
    </source>
</evidence>
<keyword evidence="12" id="KW-1185">Reference proteome</keyword>
<sequence length="184" mass="20488">MSAIRQSMIYCSVAAVIGIVTTVYPNDLQTSRAGLELIASYENCVSCTYKDSIGKNTIGIGSTRGLDGKPVPNNQLLSNDDIARLLVRDIKESEECVIKYFNGQKMPQPVFDSVVSLVYNNGCYGTRWNKSANRPTFISRYAVSGDWNNVCYRFSDFVNAGGVRSKGLVNRRTAEQKLCLQYRQ</sequence>
<comment type="subcellular location">
    <subcellularLocation>
        <location evidence="9">Host cytoplasm</location>
    </subcellularLocation>
    <text evidence="9">The endolysin is cytoplasmic, but can reach the periplasmic space with the help of the holins which disrupt the host cell membrane.</text>
</comment>
<dbReference type="GO" id="GO:0016998">
    <property type="term" value="P:cell wall macromolecule catabolic process"/>
    <property type="evidence" value="ECO:0007669"/>
    <property type="project" value="InterPro"/>
</dbReference>
<dbReference type="GO" id="GO:0042742">
    <property type="term" value="P:defense response to bacterium"/>
    <property type="evidence" value="ECO:0007669"/>
    <property type="project" value="UniProtKB-KW"/>
</dbReference>
<evidence type="ECO:0000256" key="9">
    <source>
        <dbReference type="HAMAP-Rule" id="MF_04110"/>
    </source>
</evidence>
<dbReference type="InterPro" id="IPR034690">
    <property type="entry name" value="Endolysin_T4_type"/>
</dbReference>
<evidence type="ECO:0000313" key="12">
    <source>
        <dbReference type="Proteomes" id="UP000002905"/>
    </source>
</evidence>
<dbReference type="GO" id="GO:0003796">
    <property type="term" value="F:lysozyme activity"/>
    <property type="evidence" value="ECO:0007669"/>
    <property type="project" value="UniProtKB-UniRule"/>
</dbReference>
<feature type="active site" description="Proton donor/acceptor" evidence="9">
    <location>
        <position position="51"/>
    </location>
</feature>
<dbReference type="OrthoDB" id="19020at10239"/>
<dbReference type="PANTHER" id="PTHR38107:SF4">
    <property type="entry name" value="LYSOZYME"/>
    <property type="match status" value="1"/>
</dbReference>
<dbReference type="GeneID" id="14296008"/>
<keyword evidence="6 9" id="KW-0204">Cytolysis</keyword>
<dbReference type="GO" id="GO:0030430">
    <property type="term" value="C:host cell cytoplasm"/>
    <property type="evidence" value="ECO:0007669"/>
    <property type="project" value="UniProtKB-SubCell"/>
</dbReference>
<dbReference type="InterPro" id="IPR023347">
    <property type="entry name" value="Lysozyme_dom_sf"/>
</dbReference>
<evidence type="ECO:0000256" key="2">
    <source>
        <dbReference type="ARBA" id="ARBA00022529"/>
    </source>
</evidence>
<evidence type="ECO:0000256" key="3">
    <source>
        <dbReference type="ARBA" id="ARBA00022612"/>
    </source>
</evidence>
<evidence type="ECO:0000313" key="11">
    <source>
        <dbReference type="EMBL" id="CCI88891.2"/>
    </source>
</evidence>
<dbReference type="InterPro" id="IPR051018">
    <property type="entry name" value="Bacteriophage_GH24"/>
</dbReference>
<keyword evidence="3 9" id="KW-1188">Viral release from host cell</keyword>
<gene>
    <name evidence="11" type="primary">g55</name>
    <name evidence="11" type="ORF">BN109_052</name>
</gene>